<comment type="caution">
    <text evidence="14">The sequence shown here is derived from an EMBL/GenBank/DDBJ whole genome shotgun (WGS) entry which is preliminary data.</text>
</comment>
<gene>
    <name evidence="14" type="ORF">IF1G_08110</name>
</gene>
<dbReference type="Gene3D" id="1.20.5.110">
    <property type="match status" value="1"/>
</dbReference>
<evidence type="ECO:0000256" key="9">
    <source>
        <dbReference type="ARBA" id="ARBA00023136"/>
    </source>
</evidence>
<dbReference type="InterPro" id="IPR000727">
    <property type="entry name" value="T_SNARE_dom"/>
</dbReference>
<dbReference type="Gene3D" id="1.20.58.90">
    <property type="match status" value="1"/>
</dbReference>
<evidence type="ECO:0000256" key="7">
    <source>
        <dbReference type="ARBA" id="ARBA00023034"/>
    </source>
</evidence>
<dbReference type="Pfam" id="PF09177">
    <property type="entry name" value="STX6_10_61_N"/>
    <property type="match status" value="1"/>
</dbReference>
<dbReference type="SMART" id="SM00397">
    <property type="entry name" value="t_SNARE"/>
    <property type="match status" value="1"/>
</dbReference>
<protein>
    <recommendedName>
        <fullName evidence="10">t-SNARE affecting a late Golgi compartment protein 1</fullName>
    </recommendedName>
</protein>
<dbReference type="SUPFAM" id="SSF58038">
    <property type="entry name" value="SNARE fusion complex"/>
    <property type="match status" value="1"/>
</dbReference>
<keyword evidence="3" id="KW-0813">Transport</keyword>
<keyword evidence="8" id="KW-0175">Coiled coil</keyword>
<dbReference type="CDD" id="cd21442">
    <property type="entry name" value="SNARE_NTD_STX6-like"/>
    <property type="match status" value="1"/>
</dbReference>
<feature type="region of interest" description="Disordered" evidence="11">
    <location>
        <begin position="116"/>
        <end position="156"/>
    </location>
</feature>
<evidence type="ECO:0000256" key="11">
    <source>
        <dbReference type="SAM" id="MobiDB-lite"/>
    </source>
</evidence>
<dbReference type="FunFam" id="1.20.58.90:FF:000012">
    <property type="entry name" value="SNARE domain protein"/>
    <property type="match status" value="1"/>
</dbReference>
<dbReference type="AlphaFoldDB" id="A0A545UVQ2"/>
<dbReference type="Proteomes" id="UP000315783">
    <property type="component" value="Unassembled WGS sequence"/>
</dbReference>
<evidence type="ECO:0000313" key="14">
    <source>
        <dbReference type="EMBL" id="TQV93532.1"/>
    </source>
</evidence>
<dbReference type="InterPro" id="IPR015260">
    <property type="entry name" value="Syntaxin-6/10/61_N"/>
</dbReference>
<evidence type="ECO:0000256" key="5">
    <source>
        <dbReference type="ARBA" id="ARBA00022927"/>
    </source>
</evidence>
<accession>A0A545UVQ2</accession>
<keyword evidence="7" id="KW-0333">Golgi apparatus</keyword>
<evidence type="ECO:0000256" key="6">
    <source>
        <dbReference type="ARBA" id="ARBA00022989"/>
    </source>
</evidence>
<dbReference type="SUPFAM" id="SSF47661">
    <property type="entry name" value="t-snare proteins"/>
    <property type="match status" value="1"/>
</dbReference>
<evidence type="ECO:0000256" key="4">
    <source>
        <dbReference type="ARBA" id="ARBA00022692"/>
    </source>
</evidence>
<dbReference type="PANTHER" id="PTHR12791">
    <property type="entry name" value="GOLGI SNARE BET1-RELATED"/>
    <property type="match status" value="1"/>
</dbReference>
<evidence type="ECO:0000256" key="3">
    <source>
        <dbReference type="ARBA" id="ARBA00022448"/>
    </source>
</evidence>
<evidence type="ECO:0000256" key="10">
    <source>
        <dbReference type="ARBA" id="ARBA00073343"/>
    </source>
</evidence>
<dbReference type="FunFam" id="1.20.5.110:FF:000006">
    <property type="entry name" value="Syntaxin 6"/>
    <property type="match status" value="1"/>
</dbReference>
<dbReference type="STRING" id="43265.A0A545UVQ2"/>
<keyword evidence="4 12" id="KW-0812">Transmembrane</keyword>
<comment type="similarity">
    <text evidence="2">Belongs to the syntaxin family.</text>
</comment>
<keyword evidence="15" id="KW-1185">Reference proteome</keyword>
<dbReference type="CDD" id="cd15851">
    <property type="entry name" value="SNARE_Syntaxin6"/>
    <property type="match status" value="1"/>
</dbReference>
<evidence type="ECO:0000256" key="1">
    <source>
        <dbReference type="ARBA" id="ARBA00004409"/>
    </source>
</evidence>
<name>A0A545UVQ2_9HYPO</name>
<keyword evidence="9 12" id="KW-0472">Membrane</keyword>
<sequence>MMSSTNEEDPFLQVQQDVLTQLSSARPLFASYLRIRSLASAASSPELASARADLETALSSLAEDLSDLVASVQAVESSPAAYGLSADEVARRKRLVQEVGGEIEDMREELHKKMMNTTGGGGGGLPDPSAFAIGDEADDEQGRAGPRPPPGGGDNYAEFEQQQQVQMMRDQDQHLDGVFQTVGNLRRQADDMGRELEEQREMLEVVDGVADRVGGRLQNGMSKLQTVIRRNEDRYSSCCIAVLIFVLIMLLVLLLVL</sequence>
<evidence type="ECO:0000256" key="2">
    <source>
        <dbReference type="ARBA" id="ARBA00009063"/>
    </source>
</evidence>
<evidence type="ECO:0000256" key="12">
    <source>
        <dbReference type="SAM" id="Phobius"/>
    </source>
</evidence>
<evidence type="ECO:0000256" key="8">
    <source>
        <dbReference type="ARBA" id="ARBA00023054"/>
    </source>
</evidence>
<reference evidence="14 15" key="1">
    <citation type="journal article" date="2019" name="Appl. Microbiol. Biotechnol.">
        <title>Genome sequence of Isaria javanica and comparative genome analysis insights into family S53 peptidase evolution in fungal entomopathogens.</title>
        <authorList>
            <person name="Lin R."/>
            <person name="Zhang X."/>
            <person name="Xin B."/>
            <person name="Zou M."/>
            <person name="Gao Y."/>
            <person name="Qin F."/>
            <person name="Hu Q."/>
            <person name="Xie B."/>
            <person name="Cheng X."/>
        </authorList>
    </citation>
    <scope>NUCLEOTIDE SEQUENCE [LARGE SCALE GENOMIC DNA]</scope>
    <source>
        <strain evidence="14 15">IJ1G</strain>
    </source>
</reference>
<dbReference type="InterPro" id="IPR010989">
    <property type="entry name" value="SNARE"/>
</dbReference>
<evidence type="ECO:0000259" key="13">
    <source>
        <dbReference type="PROSITE" id="PS50192"/>
    </source>
</evidence>
<keyword evidence="5" id="KW-0653">Protein transport</keyword>
<dbReference type="EMBL" id="SPUK01000012">
    <property type="protein sequence ID" value="TQV93532.1"/>
    <property type="molecule type" value="Genomic_DNA"/>
</dbReference>
<organism evidence="14 15">
    <name type="scientific">Cordyceps javanica</name>
    <dbReference type="NCBI Taxonomy" id="43265"/>
    <lineage>
        <taxon>Eukaryota</taxon>
        <taxon>Fungi</taxon>
        <taxon>Dikarya</taxon>
        <taxon>Ascomycota</taxon>
        <taxon>Pezizomycotina</taxon>
        <taxon>Sordariomycetes</taxon>
        <taxon>Hypocreomycetidae</taxon>
        <taxon>Hypocreales</taxon>
        <taxon>Cordycipitaceae</taxon>
        <taxon>Cordyceps</taxon>
    </lineage>
</organism>
<feature type="transmembrane region" description="Helical" evidence="12">
    <location>
        <begin position="235"/>
        <end position="256"/>
    </location>
</feature>
<dbReference type="GO" id="GO:0048193">
    <property type="term" value="P:Golgi vesicle transport"/>
    <property type="evidence" value="ECO:0007669"/>
    <property type="project" value="InterPro"/>
</dbReference>
<dbReference type="PROSITE" id="PS50192">
    <property type="entry name" value="T_SNARE"/>
    <property type="match status" value="1"/>
</dbReference>
<comment type="subcellular location">
    <subcellularLocation>
        <location evidence="1">Golgi apparatus membrane</location>
        <topology evidence="1">Single-pass type IV membrane protein</topology>
    </subcellularLocation>
</comment>
<proteinExistence type="inferred from homology"/>
<dbReference type="GO" id="GO:0000139">
    <property type="term" value="C:Golgi membrane"/>
    <property type="evidence" value="ECO:0007669"/>
    <property type="project" value="UniProtKB-SubCell"/>
</dbReference>
<keyword evidence="6 12" id="KW-1133">Transmembrane helix</keyword>
<evidence type="ECO:0000313" key="15">
    <source>
        <dbReference type="Proteomes" id="UP000315783"/>
    </source>
</evidence>
<dbReference type="GO" id="GO:0015031">
    <property type="term" value="P:protein transport"/>
    <property type="evidence" value="ECO:0007669"/>
    <property type="project" value="UniProtKB-KW"/>
</dbReference>
<feature type="domain" description="T-SNARE coiled-coil homology" evidence="13">
    <location>
        <begin position="165"/>
        <end position="227"/>
    </location>
</feature>